<organism evidence="1 2">
    <name type="scientific">Hazenella coriacea</name>
    <dbReference type="NCBI Taxonomy" id="1179467"/>
    <lineage>
        <taxon>Bacteria</taxon>
        <taxon>Bacillati</taxon>
        <taxon>Bacillota</taxon>
        <taxon>Bacilli</taxon>
        <taxon>Bacillales</taxon>
        <taxon>Thermoactinomycetaceae</taxon>
        <taxon>Hazenella</taxon>
    </lineage>
</organism>
<sequence>MRSYKFVFLSTQKSLFPFGNGFFCLFQLYDGVDLVLSIVVNLGLEKYFLKAKMSISQNEDTSPPSKSEIEDAIKEVGEHISIHIIV</sequence>
<protein>
    <submittedName>
        <fullName evidence="1">Uncharacterized protein</fullName>
    </submittedName>
</protein>
<comment type="caution">
    <text evidence="1">The sequence shown here is derived from an EMBL/GenBank/DDBJ whole genome shotgun (WGS) entry which is preliminary data.</text>
</comment>
<name>A0A4R3LA08_9BACL</name>
<reference evidence="1 2" key="1">
    <citation type="submission" date="2019-03" db="EMBL/GenBank/DDBJ databases">
        <title>Genomic Encyclopedia of Type Strains, Phase IV (KMG-IV): sequencing the most valuable type-strain genomes for metagenomic binning, comparative biology and taxonomic classification.</title>
        <authorList>
            <person name="Goeker M."/>
        </authorList>
    </citation>
    <scope>NUCLEOTIDE SEQUENCE [LARGE SCALE GENOMIC DNA]</scope>
    <source>
        <strain evidence="1 2">DSM 45707</strain>
    </source>
</reference>
<dbReference type="AlphaFoldDB" id="A0A4R3LA08"/>
<accession>A0A4R3LA08</accession>
<evidence type="ECO:0000313" key="2">
    <source>
        <dbReference type="Proteomes" id="UP000294937"/>
    </source>
</evidence>
<proteinExistence type="predicted"/>
<evidence type="ECO:0000313" key="1">
    <source>
        <dbReference type="EMBL" id="TCS96549.1"/>
    </source>
</evidence>
<dbReference type="EMBL" id="SMAG01000001">
    <property type="protein sequence ID" value="TCS96549.1"/>
    <property type="molecule type" value="Genomic_DNA"/>
</dbReference>
<gene>
    <name evidence="1" type="ORF">EDD58_101183</name>
</gene>
<dbReference type="Proteomes" id="UP000294937">
    <property type="component" value="Unassembled WGS sequence"/>
</dbReference>
<keyword evidence="2" id="KW-1185">Reference proteome</keyword>